<dbReference type="Pfam" id="PF03311">
    <property type="entry name" value="Cornichon"/>
    <property type="match status" value="1"/>
</dbReference>
<keyword evidence="4" id="KW-1133">Transmembrane helix</keyword>
<dbReference type="OMA" id="FAVFHVI"/>
<dbReference type="InterPro" id="IPR003377">
    <property type="entry name" value="Cornichon"/>
</dbReference>
<comment type="similarity">
    <text evidence="2">Belongs to the cornichon family.</text>
</comment>
<dbReference type="OrthoDB" id="434393at2759"/>
<dbReference type="GO" id="GO:0016020">
    <property type="term" value="C:membrane"/>
    <property type="evidence" value="ECO:0007669"/>
    <property type="project" value="UniProtKB-SubCell"/>
</dbReference>
<keyword evidence="3" id="KW-0812">Transmembrane</keyword>
<dbReference type="STRING" id="796925.A0A137PEX9"/>
<accession>A0A137PEX9</accession>
<dbReference type="Proteomes" id="UP000070444">
    <property type="component" value="Unassembled WGS sequence"/>
</dbReference>
<evidence type="ECO:0000313" key="6">
    <source>
        <dbReference type="EMBL" id="KXN73553.1"/>
    </source>
</evidence>
<reference evidence="6 7" key="1">
    <citation type="journal article" date="2015" name="Genome Biol. Evol.">
        <title>Phylogenomic analyses indicate that early fungi evolved digesting cell walls of algal ancestors of land plants.</title>
        <authorList>
            <person name="Chang Y."/>
            <person name="Wang S."/>
            <person name="Sekimoto S."/>
            <person name="Aerts A.L."/>
            <person name="Choi C."/>
            <person name="Clum A."/>
            <person name="LaButti K.M."/>
            <person name="Lindquist E.A."/>
            <person name="Yee Ngan C."/>
            <person name="Ohm R.A."/>
            <person name="Salamov A.A."/>
            <person name="Grigoriev I.V."/>
            <person name="Spatafora J.W."/>
            <person name="Berbee M.L."/>
        </authorList>
    </citation>
    <scope>NUCLEOTIDE SEQUENCE [LARGE SCALE GENOMIC DNA]</scope>
    <source>
        <strain evidence="6 7">NRRL 28638</strain>
    </source>
</reference>
<protein>
    <submittedName>
        <fullName evidence="6">ER-derived vesicles protein ERV14</fullName>
    </submittedName>
</protein>
<organism evidence="6 7">
    <name type="scientific">Conidiobolus coronatus (strain ATCC 28846 / CBS 209.66 / NRRL 28638)</name>
    <name type="common">Delacroixia coronata</name>
    <dbReference type="NCBI Taxonomy" id="796925"/>
    <lineage>
        <taxon>Eukaryota</taxon>
        <taxon>Fungi</taxon>
        <taxon>Fungi incertae sedis</taxon>
        <taxon>Zoopagomycota</taxon>
        <taxon>Entomophthoromycotina</taxon>
        <taxon>Entomophthoromycetes</taxon>
        <taxon>Entomophthorales</taxon>
        <taxon>Ancylistaceae</taxon>
        <taxon>Conidiobolus</taxon>
    </lineage>
</organism>
<dbReference type="GO" id="GO:0016192">
    <property type="term" value="P:vesicle-mediated transport"/>
    <property type="evidence" value="ECO:0007669"/>
    <property type="project" value="InterPro"/>
</dbReference>
<comment type="subcellular location">
    <subcellularLocation>
        <location evidence="1">Membrane</location>
        <topology evidence="1">Multi-pass membrane protein</topology>
    </subcellularLocation>
</comment>
<dbReference type="PANTHER" id="PTHR12290">
    <property type="entry name" value="CORNICHON-RELATED"/>
    <property type="match status" value="1"/>
</dbReference>
<sequence>MASFSALAFIFGLICSGIFIVSAIYFIIMYTDLESDFINPIDLCNKLNKFIIPEMAAHLVVSLILIFAGNWLSFLFNLPLIIWNGLKISKGTHLLDPTEIFRNVNNEKKEWGIKLGFYLFTFFYYLYRMIVTLIAENPSVDSTI</sequence>
<dbReference type="PROSITE" id="PS01340">
    <property type="entry name" value="CORNICHON"/>
    <property type="match status" value="1"/>
</dbReference>
<dbReference type="SMART" id="SM01398">
    <property type="entry name" value="Cornichon"/>
    <property type="match status" value="1"/>
</dbReference>
<evidence type="ECO:0000256" key="5">
    <source>
        <dbReference type="ARBA" id="ARBA00023136"/>
    </source>
</evidence>
<dbReference type="AlphaFoldDB" id="A0A137PEX9"/>
<keyword evidence="5" id="KW-0472">Membrane</keyword>
<evidence type="ECO:0000256" key="3">
    <source>
        <dbReference type="ARBA" id="ARBA00022692"/>
    </source>
</evidence>
<dbReference type="EMBL" id="KQ964435">
    <property type="protein sequence ID" value="KXN73553.1"/>
    <property type="molecule type" value="Genomic_DNA"/>
</dbReference>
<gene>
    <name evidence="6" type="ORF">CONCODRAFT_15441</name>
</gene>
<evidence type="ECO:0000256" key="2">
    <source>
        <dbReference type="ARBA" id="ARBA00010095"/>
    </source>
</evidence>
<evidence type="ECO:0000256" key="1">
    <source>
        <dbReference type="ARBA" id="ARBA00004141"/>
    </source>
</evidence>
<evidence type="ECO:0000313" key="7">
    <source>
        <dbReference type="Proteomes" id="UP000070444"/>
    </source>
</evidence>
<evidence type="ECO:0000256" key="4">
    <source>
        <dbReference type="ARBA" id="ARBA00022989"/>
    </source>
</evidence>
<proteinExistence type="inferred from homology"/>
<name>A0A137PEX9_CONC2</name>
<keyword evidence="7" id="KW-1185">Reference proteome</keyword>
<dbReference type="InterPro" id="IPR033466">
    <property type="entry name" value="Cornichon_conserved"/>
</dbReference>